<dbReference type="GO" id="GO:0042597">
    <property type="term" value="C:periplasmic space"/>
    <property type="evidence" value="ECO:0007669"/>
    <property type="project" value="UniProtKB-SubCell"/>
</dbReference>
<dbReference type="EMBL" id="WWCJ01000024">
    <property type="protein sequence ID" value="MYN05035.1"/>
    <property type="molecule type" value="Genomic_DNA"/>
</dbReference>
<sequence>PGRQGAAAPVALLRAAADELLAGRWDVFALRGVQLGFPPQWNRDPKTGTLAPMHAGPSIDYRDAALVGDIKYLWEPSRHLELVTLAQAWHASGERRYADGARTLLLSWLEQCPYPQGVHWASALELGVRLLNWCAAWQLLGDAIDDAWRAQWLRAVYQHCHFIRHHLSRHSSANNHLLGEYMGLFIASLQWPCWPESAGWRTLAQRGLEAEGLAQNHADGVNKEQAIYYHHEVMDMMLLCHLAARANGLQFSPAWLQRLERMAEFVAALMDAGGNVPMFGDADDARMLRLDGAQAEGATPYRSLLASCALLFGRGDFKAKAGALDERNRWLFAEADARWQAIPAAGAALPQPLVSAFPQGGYYLLGRDFDTPREVRIVVDCAPLGYLSIAAHGHADALSFTLSAGGEELLVDPGTYAYHTQRAWRDYFRSTAAHNTVQVDGQDQSEIAGNFMWLHKARSLALAHETLQFFEGTQDGYMRLRDPVMHRRVIRFDSKRNAVKVEDILECLGEHEVALHWHFAEDCRAETDGHTLHVAARRQRLRMHCGFGPGPQLFRASTAPIAGWISRQFDRKSGCVTARWGGTIHGTTTIVTEIALWEGASS</sequence>
<keyword evidence="4" id="KW-0456">Lyase</keyword>
<evidence type="ECO:0000256" key="4">
    <source>
        <dbReference type="ARBA" id="ARBA00023239"/>
    </source>
</evidence>
<comment type="caution">
    <text evidence="7">The sequence shown here is derived from an EMBL/GenBank/DDBJ whole genome shotgun (WGS) entry which is preliminary data.</text>
</comment>
<dbReference type="AlphaFoldDB" id="A0A6N9HQN5"/>
<dbReference type="Pfam" id="PF16889">
    <property type="entry name" value="Hepar_II_III_N"/>
    <property type="match status" value="1"/>
</dbReference>
<reference evidence="7 8" key="1">
    <citation type="submission" date="2019-12" db="EMBL/GenBank/DDBJ databases">
        <title>Novel species isolated from a subtropical stream in China.</title>
        <authorList>
            <person name="Lu H."/>
        </authorList>
    </citation>
    <scope>NUCLEOTIDE SEQUENCE [LARGE SCALE GENOMIC DNA]</scope>
    <source>
        <strain evidence="7 8">DS3</strain>
    </source>
</reference>
<accession>A0A6N9HQN5</accession>
<gene>
    <name evidence="7" type="ORF">GTP41_23340</name>
</gene>
<evidence type="ECO:0000256" key="3">
    <source>
        <dbReference type="ARBA" id="ARBA00022764"/>
    </source>
</evidence>
<dbReference type="PANTHER" id="PTHR39210">
    <property type="entry name" value="HEPARIN-SULFATE LYASE"/>
    <property type="match status" value="1"/>
</dbReference>
<evidence type="ECO:0000256" key="1">
    <source>
        <dbReference type="ARBA" id="ARBA00004418"/>
    </source>
</evidence>
<evidence type="ECO:0000259" key="6">
    <source>
        <dbReference type="Pfam" id="PF16889"/>
    </source>
</evidence>
<dbReference type="InterPro" id="IPR031680">
    <property type="entry name" value="Hepar_II_III_N"/>
</dbReference>
<keyword evidence="8" id="KW-1185">Reference proteome</keyword>
<dbReference type="Gene3D" id="2.70.98.70">
    <property type="match status" value="1"/>
</dbReference>
<dbReference type="GO" id="GO:0016829">
    <property type="term" value="F:lyase activity"/>
    <property type="evidence" value="ECO:0007669"/>
    <property type="project" value="UniProtKB-KW"/>
</dbReference>
<organism evidence="7 8">
    <name type="scientific">Pseudoduganella guangdongensis</name>
    <dbReference type="NCBI Taxonomy" id="2692179"/>
    <lineage>
        <taxon>Bacteria</taxon>
        <taxon>Pseudomonadati</taxon>
        <taxon>Pseudomonadota</taxon>
        <taxon>Betaproteobacteria</taxon>
        <taxon>Burkholderiales</taxon>
        <taxon>Oxalobacteraceae</taxon>
        <taxon>Telluria group</taxon>
        <taxon>Pseudoduganella</taxon>
    </lineage>
</organism>
<keyword evidence="3" id="KW-0574">Periplasm</keyword>
<evidence type="ECO:0000256" key="2">
    <source>
        <dbReference type="ARBA" id="ARBA00022729"/>
    </source>
</evidence>
<dbReference type="Gene3D" id="1.50.10.100">
    <property type="entry name" value="Chondroitin AC/alginate lyase"/>
    <property type="match status" value="1"/>
</dbReference>
<dbReference type="PANTHER" id="PTHR39210:SF1">
    <property type="entry name" value="HEPARIN-SULFATE LYASE"/>
    <property type="match status" value="1"/>
</dbReference>
<evidence type="ECO:0000259" key="5">
    <source>
        <dbReference type="Pfam" id="PF07940"/>
    </source>
</evidence>
<proteinExistence type="predicted"/>
<dbReference type="InterPro" id="IPR012480">
    <property type="entry name" value="Hepar_II_III_C"/>
</dbReference>
<comment type="subcellular location">
    <subcellularLocation>
        <location evidence="1">Periplasm</location>
    </subcellularLocation>
</comment>
<dbReference type="RefSeq" id="WP_161027988.1">
    <property type="nucleotide sequence ID" value="NZ_WWCJ01000024.1"/>
</dbReference>
<evidence type="ECO:0000313" key="8">
    <source>
        <dbReference type="Proteomes" id="UP000448575"/>
    </source>
</evidence>
<dbReference type="Pfam" id="PF07940">
    <property type="entry name" value="Hepar_II_III_C"/>
    <property type="match status" value="1"/>
</dbReference>
<dbReference type="InterPro" id="IPR008929">
    <property type="entry name" value="Chondroitin_lyas"/>
</dbReference>
<feature type="domain" description="Heparinase II/III-like C-terminal" evidence="5">
    <location>
        <begin position="354"/>
        <end position="539"/>
    </location>
</feature>
<evidence type="ECO:0000313" key="7">
    <source>
        <dbReference type="EMBL" id="MYN05035.1"/>
    </source>
</evidence>
<feature type="domain" description="Heparin-sulfate lyase N-terminal" evidence="6">
    <location>
        <begin position="59"/>
        <end position="285"/>
    </location>
</feature>
<keyword evidence="2" id="KW-0732">Signal</keyword>
<name>A0A6N9HQN5_9BURK</name>
<protein>
    <submittedName>
        <fullName evidence="7">Heparinase</fullName>
    </submittedName>
</protein>
<dbReference type="Proteomes" id="UP000448575">
    <property type="component" value="Unassembled WGS sequence"/>
</dbReference>
<feature type="non-terminal residue" evidence="7">
    <location>
        <position position="1"/>
    </location>
</feature>
<dbReference type="SUPFAM" id="SSF48230">
    <property type="entry name" value="Chondroitin AC/alginate lyase"/>
    <property type="match status" value="1"/>
</dbReference>